<dbReference type="PROSITE" id="PS51873">
    <property type="entry name" value="TRIAD"/>
    <property type="match status" value="1"/>
</dbReference>
<dbReference type="CDD" id="cd20353">
    <property type="entry name" value="Rcat_RBR_RNF216"/>
    <property type="match status" value="1"/>
</dbReference>
<dbReference type="CDD" id="cd20339">
    <property type="entry name" value="BRcat_RBR_RNF216"/>
    <property type="match status" value="1"/>
</dbReference>
<feature type="domain" description="RING-type" evidence="9">
    <location>
        <begin position="898"/>
        <end position="1107"/>
    </location>
</feature>
<keyword evidence="5" id="KW-0863">Zinc-finger</keyword>
<dbReference type="GO" id="GO:0016740">
    <property type="term" value="F:transferase activity"/>
    <property type="evidence" value="ECO:0007669"/>
    <property type="project" value="UniProtKB-KW"/>
</dbReference>
<feature type="compositionally biased region" description="Low complexity" evidence="8">
    <location>
        <begin position="268"/>
        <end position="278"/>
    </location>
</feature>
<evidence type="ECO:0000259" key="9">
    <source>
        <dbReference type="PROSITE" id="PS51873"/>
    </source>
</evidence>
<evidence type="ECO:0000256" key="5">
    <source>
        <dbReference type="ARBA" id="ARBA00022771"/>
    </source>
</evidence>
<comment type="caution">
    <text evidence="10">The sequence shown here is derived from an EMBL/GenBank/DDBJ whole genome shotgun (WGS) entry which is preliminary data.</text>
</comment>
<evidence type="ECO:0000256" key="6">
    <source>
        <dbReference type="ARBA" id="ARBA00022786"/>
    </source>
</evidence>
<comment type="pathway">
    <text evidence="1">Protein modification; protein ubiquitination.</text>
</comment>
<dbReference type="InterPro" id="IPR047545">
    <property type="entry name" value="BRcat_RBR_RNF216"/>
</dbReference>
<evidence type="ECO:0000256" key="4">
    <source>
        <dbReference type="ARBA" id="ARBA00022737"/>
    </source>
</evidence>
<dbReference type="PANTHER" id="PTHR22770">
    <property type="entry name" value="UBIQUITIN CONJUGATING ENZYME 7 INTERACTING PROTEIN-RELATED"/>
    <property type="match status" value="1"/>
</dbReference>
<dbReference type="PANTHER" id="PTHR22770:SF47">
    <property type="entry name" value="E3 UBIQUITIN-PROTEIN LIGASE RNF216"/>
    <property type="match status" value="1"/>
</dbReference>
<feature type="compositionally biased region" description="Low complexity" evidence="8">
    <location>
        <begin position="232"/>
        <end position="259"/>
    </location>
</feature>
<dbReference type="InterPro" id="IPR051628">
    <property type="entry name" value="LUBAC_E3_Ligases"/>
</dbReference>
<dbReference type="GO" id="GO:0008270">
    <property type="term" value="F:zinc ion binding"/>
    <property type="evidence" value="ECO:0007669"/>
    <property type="project" value="UniProtKB-KW"/>
</dbReference>
<keyword evidence="3" id="KW-0479">Metal-binding</keyword>
<evidence type="ECO:0000256" key="7">
    <source>
        <dbReference type="ARBA" id="ARBA00022833"/>
    </source>
</evidence>
<gene>
    <name evidence="10" type="ORF">NQ315_000954</name>
</gene>
<feature type="region of interest" description="Disordered" evidence="8">
    <location>
        <begin position="298"/>
        <end position="324"/>
    </location>
</feature>
<feature type="compositionally biased region" description="Polar residues" evidence="8">
    <location>
        <begin position="307"/>
        <end position="324"/>
    </location>
</feature>
<evidence type="ECO:0000256" key="3">
    <source>
        <dbReference type="ARBA" id="ARBA00022723"/>
    </source>
</evidence>
<dbReference type="AlphaFoldDB" id="A0AAV8WFD6"/>
<dbReference type="SUPFAM" id="SSF57850">
    <property type="entry name" value="RING/U-box"/>
    <property type="match status" value="2"/>
</dbReference>
<keyword evidence="7" id="KW-0862">Zinc</keyword>
<name>A0AAV8WFD6_9CUCU</name>
<reference evidence="10 11" key="1">
    <citation type="journal article" date="2023" name="Insect Mol. Biol.">
        <title>Genome sequencing provides insights into the evolution of gene families encoding plant cell wall-degrading enzymes in longhorned beetles.</title>
        <authorList>
            <person name="Shin N.R."/>
            <person name="Okamura Y."/>
            <person name="Kirsch R."/>
            <person name="Pauchet Y."/>
        </authorList>
    </citation>
    <scope>NUCLEOTIDE SEQUENCE [LARGE SCALE GENOMIC DNA]</scope>
    <source>
        <strain evidence="10">EAD_L_NR</strain>
    </source>
</reference>
<evidence type="ECO:0000313" key="10">
    <source>
        <dbReference type="EMBL" id="KAJ8924800.1"/>
    </source>
</evidence>
<keyword evidence="11" id="KW-1185">Reference proteome</keyword>
<organism evidence="10 11">
    <name type="scientific">Exocentrus adspersus</name>
    <dbReference type="NCBI Taxonomy" id="1586481"/>
    <lineage>
        <taxon>Eukaryota</taxon>
        <taxon>Metazoa</taxon>
        <taxon>Ecdysozoa</taxon>
        <taxon>Arthropoda</taxon>
        <taxon>Hexapoda</taxon>
        <taxon>Insecta</taxon>
        <taxon>Pterygota</taxon>
        <taxon>Neoptera</taxon>
        <taxon>Endopterygota</taxon>
        <taxon>Coleoptera</taxon>
        <taxon>Polyphaga</taxon>
        <taxon>Cucujiformia</taxon>
        <taxon>Chrysomeloidea</taxon>
        <taxon>Cerambycidae</taxon>
        <taxon>Lamiinae</taxon>
        <taxon>Acanthocinini</taxon>
        <taxon>Exocentrus</taxon>
    </lineage>
</organism>
<evidence type="ECO:0000313" key="11">
    <source>
        <dbReference type="Proteomes" id="UP001159042"/>
    </source>
</evidence>
<evidence type="ECO:0000256" key="8">
    <source>
        <dbReference type="SAM" id="MobiDB-lite"/>
    </source>
</evidence>
<keyword evidence="2" id="KW-0808">Transferase</keyword>
<sequence>MVGDTALPFSMVPHNLLFRDLIFTTLWKYSSTSFPISIREFRAACIVKKMERLLEDAVKVKNILPWIESTEDVINFMRQVPLNKSHLRTKLALRHFITIKDSESFTLQAEIEDEAREIVTAIPDVSYKKIKGKLLLLGNIANRKEIVVRQLLKYRNHDLNVVLRQINSSDVKKRKSECETDDIFASSSSGCDTNINIKIRKVDNDQLEAVSCASSRDIASTSKGFTNEQSPDEPSTSVTSTSTSHSSSGSPDSTFPSTTVESDQELTAAASDAVSDASEPSTSDCLMPVCTRSKARLAKKTSLEADVNSSSTSTNQVMEAPSSNSDDTIIEVEVIPNTTVSSVNTRLIATTTDQMSDTAEPSTSGPAAPVTEYEALSVNEMPVEGVTDEVPQVNIDDSIIEIIELPNSTVSSEDKTVKEPAFDLVKYLRELTSVPELNRLFDDFSEIESGASSSSGSETVEYGNYSAYFRLNLEKNIERYNGVETDPNRNIFKLKEPVLNLNSNSSTAFSRFKLKEPVFTGISENQTALPVPKHLNKSKIPIVQGANLILPKSRKDVIPAAPPMYTRLSNKDKHLPSIASAVETPIVMNANAEEHHVDEVTPMEICSEPVAGPSKVPVEQEAVPSNIPVEPVAAKKRQLDQNLVFRIIEMFPEACPEYVRDICDGKKWEDLDDVVTIILSAPSYPKRRAPSPTKETDPDQQFDIVKALLPDADPTYLKMQCDKYANDERGMKEFINNAMESKDYPTMKEYLRKQQLSAQQKQYTTEFKLENFIELFPDPETTFRDPKRTVKMDSYSEHYLNAFFRNRYDKISISVIRQVLTEQHYKVLESDKVFMDLVARNCVMKGRRRPSHLPENVQNIPVLQELAYLVHKDKIKNYLLEKQKQEEQDRLFAKQNNLMETCTCCFDDEVMPKDTFMCPNGCKFCRDCIKKSCEVTMGESKTSFPCLADCSSEFDLQTLQAALPPKVFSKLAQKKALAEVKAAGIEDLETCPFCDFASIPNEGDKIFRCLNPECMKESCRSCKEPNHLPLKCNEVEKDEAVKARTYIENKMTEALIRKCWKCGTSFFKEEGCNKMTCSCGAIMCYICKQPVKDYRHFNGMGGDKYDKCPLYSNTILVNQENVLNAAKAAKAEIDPSKLKVDPTADIKEHYKSRAKKLPREPHLDILERLGNERQRRRVAEFLLGINRQMQM</sequence>
<dbReference type="Proteomes" id="UP001159042">
    <property type="component" value="Unassembled WGS sequence"/>
</dbReference>
<keyword evidence="4" id="KW-0677">Repeat</keyword>
<proteinExistence type="predicted"/>
<feature type="compositionally biased region" description="Polar residues" evidence="8">
    <location>
        <begin position="220"/>
        <end position="229"/>
    </location>
</feature>
<dbReference type="EMBL" id="JANEYG010000002">
    <property type="protein sequence ID" value="KAJ8924800.1"/>
    <property type="molecule type" value="Genomic_DNA"/>
</dbReference>
<accession>A0AAV8WFD6</accession>
<keyword evidence="6" id="KW-0833">Ubl conjugation pathway</keyword>
<dbReference type="Pfam" id="PF26200">
    <property type="entry name" value="Rcat_RNF216"/>
    <property type="match status" value="1"/>
</dbReference>
<evidence type="ECO:0000256" key="1">
    <source>
        <dbReference type="ARBA" id="ARBA00004906"/>
    </source>
</evidence>
<dbReference type="Gene3D" id="1.20.120.1750">
    <property type="match status" value="1"/>
</dbReference>
<dbReference type="InterPro" id="IPR044066">
    <property type="entry name" value="TRIAD_supradom"/>
</dbReference>
<protein>
    <recommendedName>
        <fullName evidence="9">RING-type domain-containing protein</fullName>
    </recommendedName>
</protein>
<dbReference type="InterPro" id="IPR047546">
    <property type="entry name" value="Rcat_RBR_RNF216"/>
</dbReference>
<evidence type="ECO:0000256" key="2">
    <source>
        <dbReference type="ARBA" id="ARBA00022679"/>
    </source>
</evidence>
<feature type="region of interest" description="Disordered" evidence="8">
    <location>
        <begin position="220"/>
        <end position="286"/>
    </location>
</feature>